<organism evidence="5 6">
    <name type="scientific">Meganyctiphanes norvegica</name>
    <name type="common">Northern krill</name>
    <name type="synonym">Thysanopoda norvegica</name>
    <dbReference type="NCBI Taxonomy" id="48144"/>
    <lineage>
        <taxon>Eukaryota</taxon>
        <taxon>Metazoa</taxon>
        <taxon>Ecdysozoa</taxon>
        <taxon>Arthropoda</taxon>
        <taxon>Crustacea</taxon>
        <taxon>Multicrustacea</taxon>
        <taxon>Malacostraca</taxon>
        <taxon>Eumalacostraca</taxon>
        <taxon>Eucarida</taxon>
        <taxon>Euphausiacea</taxon>
        <taxon>Euphausiidae</taxon>
        <taxon>Meganyctiphanes</taxon>
    </lineage>
</organism>
<proteinExistence type="predicted"/>
<reference evidence="5 6" key="1">
    <citation type="submission" date="2024-05" db="EMBL/GenBank/DDBJ databases">
        <authorList>
            <person name="Wallberg A."/>
        </authorList>
    </citation>
    <scope>NUCLEOTIDE SEQUENCE [LARGE SCALE GENOMIC DNA]</scope>
</reference>
<feature type="domain" description="K Homology" evidence="4">
    <location>
        <begin position="281"/>
        <end position="354"/>
    </location>
</feature>
<dbReference type="PANTHER" id="PTHR10288">
    <property type="entry name" value="KH DOMAIN CONTAINING RNA BINDING PROTEIN"/>
    <property type="match status" value="1"/>
</dbReference>
<gene>
    <name evidence="5" type="ORF">MNOR_LOCUS7651</name>
</gene>
<dbReference type="AlphaFoldDB" id="A0AAV2Q4H1"/>
<comment type="caution">
    <text evidence="5">The sequence shown here is derived from an EMBL/GenBank/DDBJ whole genome shotgun (WGS) entry which is preliminary data.</text>
</comment>
<dbReference type="GO" id="GO:0003723">
    <property type="term" value="F:RNA binding"/>
    <property type="evidence" value="ECO:0007669"/>
    <property type="project" value="UniProtKB-UniRule"/>
</dbReference>
<dbReference type="Proteomes" id="UP001497623">
    <property type="component" value="Unassembled WGS sequence"/>
</dbReference>
<evidence type="ECO:0000313" key="6">
    <source>
        <dbReference type="Proteomes" id="UP001497623"/>
    </source>
</evidence>
<evidence type="ECO:0000256" key="3">
    <source>
        <dbReference type="SAM" id="MobiDB-lite"/>
    </source>
</evidence>
<name>A0AAV2Q4H1_MEGNR</name>
<evidence type="ECO:0000256" key="1">
    <source>
        <dbReference type="ARBA" id="ARBA00022737"/>
    </source>
</evidence>
<evidence type="ECO:0000256" key="2">
    <source>
        <dbReference type="PROSITE-ProRule" id="PRU00117"/>
    </source>
</evidence>
<dbReference type="GO" id="GO:0010468">
    <property type="term" value="P:regulation of gene expression"/>
    <property type="evidence" value="ECO:0007669"/>
    <property type="project" value="UniProtKB-ARBA"/>
</dbReference>
<dbReference type="InterPro" id="IPR036612">
    <property type="entry name" value="KH_dom_type_1_sf"/>
</dbReference>
<dbReference type="InterPro" id="IPR004088">
    <property type="entry name" value="KH_dom_type_1"/>
</dbReference>
<feature type="compositionally biased region" description="Gly residues" evidence="3">
    <location>
        <begin position="204"/>
        <end position="229"/>
    </location>
</feature>
<dbReference type="EMBL" id="CAXKWB010003411">
    <property type="protein sequence ID" value="CAL4069118.1"/>
    <property type="molecule type" value="Genomic_DNA"/>
</dbReference>
<dbReference type="PROSITE" id="PS50084">
    <property type="entry name" value="KH_TYPE_1"/>
    <property type="match status" value="3"/>
</dbReference>
<dbReference type="Pfam" id="PF00013">
    <property type="entry name" value="KH_1"/>
    <property type="match status" value="3"/>
</dbReference>
<dbReference type="Gene3D" id="3.30.1370.10">
    <property type="entry name" value="K Homology domain, type 1"/>
    <property type="match status" value="3"/>
</dbReference>
<protein>
    <recommendedName>
        <fullName evidence="4">K Homology domain-containing protein</fullName>
    </recommendedName>
</protein>
<dbReference type="CDD" id="cd22438">
    <property type="entry name" value="KH-I_PCBP_rpt1"/>
    <property type="match status" value="1"/>
</dbReference>
<feature type="domain" description="K Homology" evidence="4">
    <location>
        <begin position="91"/>
        <end position="162"/>
    </location>
</feature>
<dbReference type="SUPFAM" id="SSF54791">
    <property type="entry name" value="Eukaryotic type KH-domain (KH-domain type I)"/>
    <property type="match status" value="3"/>
</dbReference>
<dbReference type="InterPro" id="IPR004087">
    <property type="entry name" value="KH_dom"/>
</dbReference>
<keyword evidence="1" id="KW-0677">Repeat</keyword>
<feature type="region of interest" description="Disordered" evidence="3">
    <location>
        <begin position="202"/>
        <end position="229"/>
    </location>
</feature>
<evidence type="ECO:0000259" key="4">
    <source>
        <dbReference type="SMART" id="SM00322"/>
    </source>
</evidence>
<dbReference type="SMART" id="SM00322">
    <property type="entry name" value="KH"/>
    <property type="match status" value="3"/>
</dbReference>
<evidence type="ECO:0000313" key="5">
    <source>
        <dbReference type="EMBL" id="CAL4069118.1"/>
    </source>
</evidence>
<feature type="domain" description="K Homology" evidence="4">
    <location>
        <begin position="14"/>
        <end position="82"/>
    </location>
</feature>
<keyword evidence="6" id="KW-1185">Reference proteome</keyword>
<accession>A0AAV2Q4H1</accession>
<sequence>MSSHPSNGSSSPLTSLSLRLLMQGKEVGSIIGKGGEVVRRFREESRARINISAGTTPDRVVTVQGTTDATANAFRLIADKLSETQAAGGASGLTLRLIVPASQCGSIIGKGGGKIKELRDETGASIQVAKEMLPSSTDRTVTLAGSVDEVCHCVQLIGYIMLESPPKGANIPYEPNNTGSPFGAGNFGPNNGNFGGNFNNTPNFGGGRGNFGGAQGLLGSPNRGGPGGFGTGANNMPLGNSALSGFLRGLGNLTGGSGGAEALAALAGRLNNSGDLQAREGTTTHEMKVPNEQVGAVIGKGGAKIAEIRAATGAMVTISKFVEGSEDAAKQERTITIKGSADQVALAIYLINNR</sequence>
<keyword evidence="2" id="KW-0694">RNA-binding</keyword>